<protein>
    <recommendedName>
        <fullName evidence="4">L,D-transpeptidase family protein</fullName>
    </recommendedName>
</protein>
<accession>A0AAU7JNN6</accession>
<reference evidence="3" key="1">
    <citation type="submission" date="2024-05" db="EMBL/GenBank/DDBJ databases">
        <authorList>
            <person name="Kim S."/>
            <person name="Heo J."/>
            <person name="Choi H."/>
            <person name="Choi Y."/>
            <person name="Kwon S.-W."/>
            <person name="Kim Y."/>
        </authorList>
    </citation>
    <scope>NUCLEOTIDE SEQUENCE</scope>
    <source>
        <strain evidence="3">KACC 23699</strain>
    </source>
</reference>
<name>A0AAU7JNN6_9MICO</name>
<feature type="compositionally biased region" description="Low complexity" evidence="1">
    <location>
        <begin position="111"/>
        <end position="125"/>
    </location>
</feature>
<dbReference type="PANTHER" id="PTHR38589">
    <property type="entry name" value="BLR0621 PROTEIN"/>
    <property type="match status" value="1"/>
</dbReference>
<proteinExistence type="predicted"/>
<evidence type="ECO:0000256" key="1">
    <source>
        <dbReference type="SAM" id="MobiDB-lite"/>
    </source>
</evidence>
<feature type="compositionally biased region" description="Low complexity" evidence="1">
    <location>
        <begin position="29"/>
        <end position="103"/>
    </location>
</feature>
<evidence type="ECO:0000256" key="2">
    <source>
        <dbReference type="SAM" id="SignalP"/>
    </source>
</evidence>
<feature type="region of interest" description="Disordered" evidence="1">
    <location>
        <begin position="29"/>
        <end position="125"/>
    </location>
</feature>
<gene>
    <name evidence="3" type="ORF">ABEG17_09945</name>
</gene>
<evidence type="ECO:0008006" key="4">
    <source>
        <dbReference type="Google" id="ProtNLM"/>
    </source>
</evidence>
<sequence>MSQRLRGGRALLAGPVVLAVLLAAGCGSDAPSAATSTTAPSSTSTSTTAAPTTTAPSPTTTAPSRTTTSRPRKSPIPTRTATGPTTTATPSSHTTASKAATKPTPKPVPRPTATTTKPRPTPAAATCRIPAGVSAAQVVLVDSSGSSATVRACRRSGGRYLLDLGPYYGHVGRNGVSWSKREGDLKTPAGTYPLLGGFGVRGNPGLVTGWFRVDGNDVWVDDSASSLYNTHQRRPVDGRWSSAENLYNTKAYNYAQVVGYNQSRTPGKGSAIFFHVDTGGGTAGCVSLPADALLAVMRWERSGAVMSIR</sequence>
<dbReference type="RefSeq" id="WP_406829317.1">
    <property type="nucleotide sequence ID" value="NZ_CP157483.1"/>
</dbReference>
<dbReference type="PROSITE" id="PS51257">
    <property type="entry name" value="PROKAR_LIPOPROTEIN"/>
    <property type="match status" value="1"/>
</dbReference>
<evidence type="ECO:0000313" key="3">
    <source>
        <dbReference type="EMBL" id="XBO41918.1"/>
    </source>
</evidence>
<dbReference type="EMBL" id="CP157483">
    <property type="protein sequence ID" value="XBO41918.1"/>
    <property type="molecule type" value="Genomic_DNA"/>
</dbReference>
<keyword evidence="2" id="KW-0732">Signal</keyword>
<feature type="chain" id="PRO_5043997556" description="L,D-transpeptidase family protein" evidence="2">
    <location>
        <begin position="34"/>
        <end position="309"/>
    </location>
</feature>
<dbReference type="AlphaFoldDB" id="A0AAU7JNN6"/>
<dbReference type="PANTHER" id="PTHR38589:SF1">
    <property type="entry name" value="BLR0621 PROTEIN"/>
    <property type="match status" value="1"/>
</dbReference>
<organism evidence="3">
    <name type="scientific">Pedococcus sp. KACC 23699</name>
    <dbReference type="NCBI Taxonomy" id="3149228"/>
    <lineage>
        <taxon>Bacteria</taxon>
        <taxon>Bacillati</taxon>
        <taxon>Actinomycetota</taxon>
        <taxon>Actinomycetes</taxon>
        <taxon>Micrococcales</taxon>
        <taxon>Intrasporangiaceae</taxon>
        <taxon>Pedococcus</taxon>
    </lineage>
</organism>
<feature type="signal peptide" evidence="2">
    <location>
        <begin position="1"/>
        <end position="33"/>
    </location>
</feature>